<dbReference type="Proteomes" id="UP001222027">
    <property type="component" value="Unassembled WGS sequence"/>
</dbReference>
<keyword evidence="3" id="KW-1185">Reference proteome</keyword>
<keyword evidence="1" id="KW-0472">Membrane</keyword>
<feature type="transmembrane region" description="Helical" evidence="1">
    <location>
        <begin position="97"/>
        <end position="118"/>
    </location>
</feature>
<accession>A0AAV8QY89</accession>
<gene>
    <name evidence="2" type="ORF">OPV22_017883</name>
</gene>
<evidence type="ECO:0000313" key="3">
    <source>
        <dbReference type="Proteomes" id="UP001222027"/>
    </source>
</evidence>
<reference evidence="2 3" key="1">
    <citation type="submission" date="2022-12" db="EMBL/GenBank/DDBJ databases">
        <title>Chromosome-scale assembly of the Ensete ventricosum genome.</title>
        <authorList>
            <person name="Dussert Y."/>
            <person name="Stocks J."/>
            <person name="Wendawek A."/>
            <person name="Woldeyes F."/>
            <person name="Nichols R.A."/>
            <person name="Borrell J.S."/>
        </authorList>
    </citation>
    <scope>NUCLEOTIDE SEQUENCE [LARGE SCALE GENOMIC DNA]</scope>
    <source>
        <strain evidence="3">cv. Maze</strain>
        <tissue evidence="2">Seeds</tissue>
    </source>
</reference>
<organism evidence="2 3">
    <name type="scientific">Ensete ventricosum</name>
    <name type="common">Abyssinian banana</name>
    <name type="synonym">Musa ensete</name>
    <dbReference type="NCBI Taxonomy" id="4639"/>
    <lineage>
        <taxon>Eukaryota</taxon>
        <taxon>Viridiplantae</taxon>
        <taxon>Streptophyta</taxon>
        <taxon>Embryophyta</taxon>
        <taxon>Tracheophyta</taxon>
        <taxon>Spermatophyta</taxon>
        <taxon>Magnoliopsida</taxon>
        <taxon>Liliopsida</taxon>
        <taxon>Zingiberales</taxon>
        <taxon>Musaceae</taxon>
        <taxon>Ensete</taxon>
    </lineage>
</organism>
<dbReference type="AlphaFoldDB" id="A0AAV8QY89"/>
<protein>
    <submittedName>
        <fullName evidence="2">Uncharacterized protein</fullName>
    </submittedName>
</protein>
<dbReference type="EMBL" id="JAQQAF010000005">
    <property type="protein sequence ID" value="KAJ8485398.1"/>
    <property type="molecule type" value="Genomic_DNA"/>
</dbReference>
<name>A0AAV8QY89_ENSVE</name>
<comment type="caution">
    <text evidence="2">The sequence shown here is derived from an EMBL/GenBank/DDBJ whole genome shotgun (WGS) entry which is preliminary data.</text>
</comment>
<keyword evidence="1" id="KW-0812">Transmembrane</keyword>
<sequence length="176" mass="19730">MGHASEHVKEDILVGFESRRREIQSIVSEHIEEYDSCEEYESDVKVTEYGELSEKVHKNCYDFVGALEAADNQGDDMNLQFTMDMEAYSLGGNRDDLLNQAVIGLFLIVTVTTIILIFDLNEKRRFGPTYARSTSDMINSSSFPGSSKRHGDVNLSAVGPGWETNCVHPQAVKEED</sequence>
<evidence type="ECO:0000313" key="2">
    <source>
        <dbReference type="EMBL" id="KAJ8485398.1"/>
    </source>
</evidence>
<proteinExistence type="predicted"/>
<keyword evidence="1" id="KW-1133">Transmembrane helix</keyword>
<evidence type="ECO:0000256" key="1">
    <source>
        <dbReference type="SAM" id="Phobius"/>
    </source>
</evidence>